<protein>
    <submittedName>
        <fullName evidence="1">Ectonucleotide pyrophosphatase/phosphodiesterase family member 5-like protein</fullName>
    </submittedName>
</protein>
<dbReference type="PANTHER" id="PTHR10151">
    <property type="entry name" value="ECTONUCLEOTIDE PYROPHOSPHATASE/PHOSPHODIESTERASE"/>
    <property type="match status" value="1"/>
</dbReference>
<dbReference type="Gene3D" id="3.40.720.10">
    <property type="entry name" value="Alkaline Phosphatase, subunit A"/>
    <property type="match status" value="1"/>
</dbReference>
<dbReference type="Proteomes" id="UP000288716">
    <property type="component" value="Unassembled WGS sequence"/>
</dbReference>
<reference evidence="1 2" key="1">
    <citation type="journal article" date="2018" name="Gigascience">
        <title>Genomes of trombidid mites reveal novel predicted allergens and laterally-transferred genes associated with secondary metabolism.</title>
        <authorList>
            <person name="Dong X."/>
            <person name="Chaisiri K."/>
            <person name="Xia D."/>
            <person name="Armstrong S.D."/>
            <person name="Fang Y."/>
            <person name="Donnelly M.J."/>
            <person name="Kadowaki T."/>
            <person name="McGarry J.W."/>
            <person name="Darby A.C."/>
            <person name="Makepeace B.L."/>
        </authorList>
    </citation>
    <scope>NUCLEOTIDE SEQUENCE [LARGE SCALE GENOMIC DNA]</scope>
    <source>
        <strain evidence="1">UoL-UT</strain>
    </source>
</reference>
<dbReference type="OrthoDB" id="415411at2759"/>
<dbReference type="STRING" id="299467.A0A443RY48"/>
<dbReference type="AlphaFoldDB" id="A0A443RY48"/>
<organism evidence="1 2">
    <name type="scientific">Leptotrombidium deliense</name>
    <dbReference type="NCBI Taxonomy" id="299467"/>
    <lineage>
        <taxon>Eukaryota</taxon>
        <taxon>Metazoa</taxon>
        <taxon>Ecdysozoa</taxon>
        <taxon>Arthropoda</taxon>
        <taxon>Chelicerata</taxon>
        <taxon>Arachnida</taxon>
        <taxon>Acari</taxon>
        <taxon>Acariformes</taxon>
        <taxon>Trombidiformes</taxon>
        <taxon>Prostigmata</taxon>
        <taxon>Anystina</taxon>
        <taxon>Parasitengona</taxon>
        <taxon>Trombiculoidea</taxon>
        <taxon>Trombiculidae</taxon>
        <taxon>Leptotrombidium</taxon>
    </lineage>
</organism>
<dbReference type="Pfam" id="PF01663">
    <property type="entry name" value="Phosphodiest"/>
    <property type="match status" value="1"/>
</dbReference>
<sequence length="260" mass="30296">MRTEQKWYGGEPIWITAKKQGKRANVFHWPGSNVNFTGMTPDFYFPQYSHEPPLEKRLEKIIEWVDEGVDLSMMYFYQPDNIAHKNGVFSVVLGKEVERIDTVLGKFIDELSKPERNHVDLIIVADHGMVNYTEVVVLSDYINFEEEVERMPQYGAIASILPKPGKLEIVYEKLKNAHPNITVYLKDEIPERLRYKHPTRTMPIIIIGNEGVQIVEKREYFNKRKIAHHGYDNTLPSMHPIFFAMGPSFRKKSEIQPFDA</sequence>
<evidence type="ECO:0000313" key="1">
    <source>
        <dbReference type="EMBL" id="RWS19979.1"/>
    </source>
</evidence>
<gene>
    <name evidence="1" type="ORF">B4U80_06135</name>
</gene>
<feature type="non-terminal residue" evidence="1">
    <location>
        <position position="260"/>
    </location>
</feature>
<dbReference type="VEuPathDB" id="VectorBase:LDEU012061"/>
<dbReference type="SUPFAM" id="SSF53649">
    <property type="entry name" value="Alkaline phosphatase-like"/>
    <property type="match status" value="1"/>
</dbReference>
<dbReference type="GO" id="GO:0016787">
    <property type="term" value="F:hydrolase activity"/>
    <property type="evidence" value="ECO:0007669"/>
    <property type="project" value="UniProtKB-ARBA"/>
</dbReference>
<dbReference type="EMBL" id="NCKV01021079">
    <property type="protein sequence ID" value="RWS19979.1"/>
    <property type="molecule type" value="Genomic_DNA"/>
</dbReference>
<accession>A0A443RY48</accession>
<keyword evidence="2" id="KW-1185">Reference proteome</keyword>
<evidence type="ECO:0000313" key="2">
    <source>
        <dbReference type="Proteomes" id="UP000288716"/>
    </source>
</evidence>
<dbReference type="InterPro" id="IPR017850">
    <property type="entry name" value="Alkaline_phosphatase_core_sf"/>
</dbReference>
<name>A0A443RY48_9ACAR</name>
<proteinExistence type="predicted"/>
<comment type="caution">
    <text evidence="1">The sequence shown here is derived from an EMBL/GenBank/DDBJ whole genome shotgun (WGS) entry which is preliminary data.</text>
</comment>
<dbReference type="PANTHER" id="PTHR10151:SF120">
    <property type="entry name" value="BIS(5'-ADENOSYL)-TRIPHOSPHATASE"/>
    <property type="match status" value="1"/>
</dbReference>
<dbReference type="InterPro" id="IPR002591">
    <property type="entry name" value="Phosphodiest/P_Trfase"/>
</dbReference>